<dbReference type="InterPro" id="IPR000286">
    <property type="entry name" value="HDACs"/>
</dbReference>
<reference evidence="3" key="1">
    <citation type="submission" date="2023-08" db="EMBL/GenBank/DDBJ databases">
        <authorList>
            <person name="Audoor S."/>
            <person name="Bilcke G."/>
        </authorList>
    </citation>
    <scope>NUCLEOTIDE SEQUENCE</scope>
</reference>
<evidence type="ECO:0000259" key="2">
    <source>
        <dbReference type="Pfam" id="PF00850"/>
    </source>
</evidence>
<dbReference type="AlphaFoldDB" id="A0AAD2FVL8"/>
<dbReference type="InterPro" id="IPR037138">
    <property type="entry name" value="His_deacetylse_dom_sf"/>
</dbReference>
<organism evidence="3 4">
    <name type="scientific">Cylindrotheca closterium</name>
    <dbReference type="NCBI Taxonomy" id="2856"/>
    <lineage>
        <taxon>Eukaryota</taxon>
        <taxon>Sar</taxon>
        <taxon>Stramenopiles</taxon>
        <taxon>Ochrophyta</taxon>
        <taxon>Bacillariophyta</taxon>
        <taxon>Bacillariophyceae</taxon>
        <taxon>Bacillariophycidae</taxon>
        <taxon>Bacillariales</taxon>
        <taxon>Bacillariaceae</taxon>
        <taxon>Cylindrotheca</taxon>
    </lineage>
</organism>
<comment type="caution">
    <text evidence="3">The sequence shown here is derived from an EMBL/GenBank/DDBJ whole genome shotgun (WGS) entry which is preliminary data.</text>
</comment>
<proteinExistence type="predicted"/>
<dbReference type="Gene3D" id="3.40.800.20">
    <property type="entry name" value="Histone deacetylase domain"/>
    <property type="match status" value="1"/>
</dbReference>
<dbReference type="InterPro" id="IPR044150">
    <property type="entry name" value="HDAC_classIV"/>
</dbReference>
<protein>
    <recommendedName>
        <fullName evidence="2">Histone deacetylase domain-containing protein</fullName>
    </recommendedName>
</protein>
<dbReference type="GO" id="GO:0004407">
    <property type="term" value="F:histone deacetylase activity"/>
    <property type="evidence" value="ECO:0007669"/>
    <property type="project" value="InterPro"/>
</dbReference>
<accession>A0AAD2FVL8</accession>
<dbReference type="CDD" id="cd09993">
    <property type="entry name" value="HDAC_classIV"/>
    <property type="match status" value="1"/>
</dbReference>
<evidence type="ECO:0000313" key="4">
    <source>
        <dbReference type="Proteomes" id="UP001295423"/>
    </source>
</evidence>
<evidence type="ECO:0000313" key="3">
    <source>
        <dbReference type="EMBL" id="CAJ1954422.1"/>
    </source>
</evidence>
<dbReference type="SUPFAM" id="SSF52768">
    <property type="entry name" value="Arginase/deacetylase"/>
    <property type="match status" value="1"/>
</dbReference>
<sequence length="373" mass="42663">MRVKVSTAFVSLATTANRRSAILRASSTFSRDETAFKPFFRLYYNDVYEVNLPPRHRFPMKKYAQVRHKLQGLINELSEEQQNLIDCEFCVSPLATFDELATTHSMEYINRFLTGDQTKEEQRNVGFPWSQQGVDRATSSVGGTLAAARDVCQLWQDQQHLTDRPAPWAAHVAGGTHHAFYDRGEGFSVFSDMAVAANVILREYPSTIRKVLMVDLDVHQGNGNAVLFEKDPNVFTFSLHCVGNYFSKKEDSDLDIELPIECNDQTYLMTLNHWLNQIYNENKKSDEKFDLIFFQSGVDVLEVDRLGRMSLSQEAVSRRNNLMYEFSHKMKVPLVICMGGGYPRADDWAPIIEAHANVYFQAHQYLSKLQSSQ</sequence>
<dbReference type="Proteomes" id="UP001295423">
    <property type="component" value="Unassembled WGS sequence"/>
</dbReference>
<gene>
    <name evidence="3" type="ORF">CYCCA115_LOCUS15014</name>
</gene>
<dbReference type="GO" id="GO:0040029">
    <property type="term" value="P:epigenetic regulation of gene expression"/>
    <property type="evidence" value="ECO:0007669"/>
    <property type="project" value="TreeGrafter"/>
</dbReference>
<evidence type="ECO:0000256" key="1">
    <source>
        <dbReference type="ARBA" id="ARBA00022801"/>
    </source>
</evidence>
<dbReference type="PANTHER" id="PTHR10625">
    <property type="entry name" value="HISTONE DEACETYLASE HDAC1-RELATED"/>
    <property type="match status" value="1"/>
</dbReference>
<dbReference type="PRINTS" id="PR01270">
    <property type="entry name" value="HDASUPER"/>
</dbReference>
<name>A0AAD2FVL8_9STRA</name>
<keyword evidence="1" id="KW-0378">Hydrolase</keyword>
<dbReference type="GO" id="GO:0016787">
    <property type="term" value="F:hydrolase activity"/>
    <property type="evidence" value="ECO:0007669"/>
    <property type="project" value="UniProtKB-KW"/>
</dbReference>
<dbReference type="PANTHER" id="PTHR10625:SF19">
    <property type="entry name" value="HISTONE DEACETYLASE 12"/>
    <property type="match status" value="1"/>
</dbReference>
<dbReference type="EMBL" id="CAKOGP040001869">
    <property type="protein sequence ID" value="CAJ1954422.1"/>
    <property type="molecule type" value="Genomic_DNA"/>
</dbReference>
<dbReference type="InterPro" id="IPR023801">
    <property type="entry name" value="His_deacetylse_dom"/>
</dbReference>
<keyword evidence="4" id="KW-1185">Reference proteome</keyword>
<dbReference type="InterPro" id="IPR023696">
    <property type="entry name" value="Ureohydrolase_dom_sf"/>
</dbReference>
<feature type="domain" description="Histone deacetylase" evidence="2">
    <location>
        <begin position="67"/>
        <end position="344"/>
    </location>
</feature>
<dbReference type="Pfam" id="PF00850">
    <property type="entry name" value="Hist_deacetyl"/>
    <property type="match status" value="1"/>
</dbReference>